<dbReference type="Proteomes" id="UP001164250">
    <property type="component" value="Chromosome 3"/>
</dbReference>
<protein>
    <submittedName>
        <fullName evidence="1">Uncharacterized protein</fullName>
    </submittedName>
</protein>
<evidence type="ECO:0000313" key="2">
    <source>
        <dbReference type="Proteomes" id="UP001164250"/>
    </source>
</evidence>
<reference evidence="2" key="1">
    <citation type="journal article" date="2023" name="G3 (Bethesda)">
        <title>Genome assembly and association tests identify interacting loci associated with vigor, precocity, and sex in interspecific pistachio rootstocks.</title>
        <authorList>
            <person name="Palmer W."/>
            <person name="Jacygrad E."/>
            <person name="Sagayaradj S."/>
            <person name="Cavanaugh K."/>
            <person name="Han R."/>
            <person name="Bertier L."/>
            <person name="Beede B."/>
            <person name="Kafkas S."/>
            <person name="Golino D."/>
            <person name="Preece J."/>
            <person name="Michelmore R."/>
        </authorList>
    </citation>
    <scope>NUCLEOTIDE SEQUENCE [LARGE SCALE GENOMIC DNA]</scope>
</reference>
<name>A0ACC1BVT5_9ROSI</name>
<proteinExistence type="predicted"/>
<organism evidence="1 2">
    <name type="scientific">Pistacia atlantica</name>
    <dbReference type="NCBI Taxonomy" id="434234"/>
    <lineage>
        <taxon>Eukaryota</taxon>
        <taxon>Viridiplantae</taxon>
        <taxon>Streptophyta</taxon>
        <taxon>Embryophyta</taxon>
        <taxon>Tracheophyta</taxon>
        <taxon>Spermatophyta</taxon>
        <taxon>Magnoliopsida</taxon>
        <taxon>eudicotyledons</taxon>
        <taxon>Gunneridae</taxon>
        <taxon>Pentapetalae</taxon>
        <taxon>rosids</taxon>
        <taxon>malvids</taxon>
        <taxon>Sapindales</taxon>
        <taxon>Anacardiaceae</taxon>
        <taxon>Pistacia</taxon>
    </lineage>
</organism>
<accession>A0ACC1BVT5</accession>
<comment type="caution">
    <text evidence="1">The sequence shown here is derived from an EMBL/GenBank/DDBJ whole genome shotgun (WGS) entry which is preliminary data.</text>
</comment>
<gene>
    <name evidence="1" type="ORF">Patl1_06306</name>
</gene>
<keyword evidence="2" id="KW-1185">Reference proteome</keyword>
<sequence>MSSSLDLSLDEIIRKNKRSGGNERNSRGKVSVSVSVLGPSTGPNRRAHPRNLTRTMPYPAAQQMQAMTEAMTVQKQMMPGGVINIETGTKLYISNLHYGVTNDDILLLFSEVGELKKHSIHYDKSGRSKADALTAIKRYNNNFLDGKPIKIELMGVHMVASDPVNSKSVGGKERVYGAYGTGGGRGPAASRGGQGNNHGKMVTKEDLDAELDKYHLEAMRVN</sequence>
<evidence type="ECO:0000313" key="1">
    <source>
        <dbReference type="EMBL" id="KAJ0103081.1"/>
    </source>
</evidence>
<dbReference type="EMBL" id="CM047899">
    <property type="protein sequence ID" value="KAJ0103081.1"/>
    <property type="molecule type" value="Genomic_DNA"/>
</dbReference>